<evidence type="ECO:0000313" key="2">
    <source>
        <dbReference type="Proteomes" id="UP000242849"/>
    </source>
</evidence>
<dbReference type="EMBL" id="FNSC01000001">
    <property type="protein sequence ID" value="SEC74118.1"/>
    <property type="molecule type" value="Genomic_DNA"/>
</dbReference>
<dbReference type="AlphaFoldDB" id="A0A1H4V0B9"/>
<evidence type="ECO:0000313" key="1">
    <source>
        <dbReference type="EMBL" id="SEC74118.1"/>
    </source>
</evidence>
<organism evidence="1 2">
    <name type="scientific">Pseudomonas anguilliseptica</name>
    <dbReference type="NCBI Taxonomy" id="53406"/>
    <lineage>
        <taxon>Bacteria</taxon>
        <taxon>Pseudomonadati</taxon>
        <taxon>Pseudomonadota</taxon>
        <taxon>Gammaproteobacteria</taxon>
        <taxon>Pseudomonadales</taxon>
        <taxon>Pseudomonadaceae</taxon>
        <taxon>Pseudomonas</taxon>
    </lineage>
</organism>
<dbReference type="Proteomes" id="UP000242849">
    <property type="component" value="Unassembled WGS sequence"/>
</dbReference>
<dbReference type="STRING" id="53406.SAMN05421553_1365"/>
<reference evidence="2" key="1">
    <citation type="submission" date="2016-10" db="EMBL/GenBank/DDBJ databases">
        <authorList>
            <person name="Varghese N."/>
            <person name="Submissions S."/>
        </authorList>
    </citation>
    <scope>NUCLEOTIDE SEQUENCE [LARGE SCALE GENOMIC DNA]</scope>
    <source>
        <strain evidence="2">DSM 12111</strain>
    </source>
</reference>
<dbReference type="RefSeq" id="WP_090378304.1">
    <property type="nucleotide sequence ID" value="NZ_CP156749.1"/>
</dbReference>
<gene>
    <name evidence="1" type="ORF">SAMN05421553_1365</name>
</gene>
<dbReference type="OrthoDB" id="8595372at2"/>
<keyword evidence="2" id="KW-1185">Reference proteome</keyword>
<evidence type="ECO:0008006" key="3">
    <source>
        <dbReference type="Google" id="ProtNLM"/>
    </source>
</evidence>
<proteinExistence type="predicted"/>
<name>A0A1H4V0B9_PSEAG</name>
<sequence>MDLSVVLKKPVEAHGRLVEVLHLAEPTGKLVVELGEPFILMGASGGGIKELPAVTLSYIVKLCKIPRSAAESMSPGDRKAVFIKLLPFLMPSDPEEETELEAESE</sequence>
<protein>
    <recommendedName>
        <fullName evidence="3">Phage tail assembly chaperone protein, E, or 41 or 14</fullName>
    </recommendedName>
</protein>
<accession>A0A1H4V0B9</accession>